<name>A0A9R1VFI7_LACSA</name>
<accession>A0A9R1VFI7</accession>
<dbReference type="AlphaFoldDB" id="A0A9R1VFI7"/>
<comment type="caution">
    <text evidence="1">The sequence shown here is derived from an EMBL/GenBank/DDBJ whole genome shotgun (WGS) entry which is preliminary data.</text>
</comment>
<reference evidence="1 2" key="1">
    <citation type="journal article" date="2017" name="Nat. Commun.">
        <title>Genome assembly with in vitro proximity ligation data and whole-genome triplication in lettuce.</title>
        <authorList>
            <person name="Reyes-Chin-Wo S."/>
            <person name="Wang Z."/>
            <person name="Yang X."/>
            <person name="Kozik A."/>
            <person name="Arikit S."/>
            <person name="Song C."/>
            <person name="Xia L."/>
            <person name="Froenicke L."/>
            <person name="Lavelle D.O."/>
            <person name="Truco M.J."/>
            <person name="Xia R."/>
            <person name="Zhu S."/>
            <person name="Xu C."/>
            <person name="Xu H."/>
            <person name="Xu X."/>
            <person name="Cox K."/>
            <person name="Korf I."/>
            <person name="Meyers B.C."/>
            <person name="Michelmore R.W."/>
        </authorList>
    </citation>
    <scope>NUCLEOTIDE SEQUENCE [LARGE SCALE GENOMIC DNA]</scope>
    <source>
        <strain evidence="2">cv. Salinas</strain>
        <tissue evidence="1">Seedlings</tissue>
    </source>
</reference>
<keyword evidence="2" id="KW-1185">Reference proteome</keyword>
<sequence>MGSKRSFYMTSFSMMYKLSEEESTTIDKICKEEANAYASFFRWLELDLKLVVDIGIVGALNVGKNMFLSVISVDMQCCLTCNVRSLV</sequence>
<proteinExistence type="predicted"/>
<protein>
    <submittedName>
        <fullName evidence="1">Uncharacterized protein</fullName>
    </submittedName>
</protein>
<gene>
    <name evidence="1" type="ORF">LSAT_V11C500289010</name>
</gene>
<evidence type="ECO:0000313" key="1">
    <source>
        <dbReference type="EMBL" id="KAJ0205213.1"/>
    </source>
</evidence>
<evidence type="ECO:0000313" key="2">
    <source>
        <dbReference type="Proteomes" id="UP000235145"/>
    </source>
</evidence>
<dbReference type="EMBL" id="NBSK02000005">
    <property type="protein sequence ID" value="KAJ0205213.1"/>
    <property type="molecule type" value="Genomic_DNA"/>
</dbReference>
<dbReference type="Proteomes" id="UP000235145">
    <property type="component" value="Unassembled WGS sequence"/>
</dbReference>
<organism evidence="1 2">
    <name type="scientific">Lactuca sativa</name>
    <name type="common">Garden lettuce</name>
    <dbReference type="NCBI Taxonomy" id="4236"/>
    <lineage>
        <taxon>Eukaryota</taxon>
        <taxon>Viridiplantae</taxon>
        <taxon>Streptophyta</taxon>
        <taxon>Embryophyta</taxon>
        <taxon>Tracheophyta</taxon>
        <taxon>Spermatophyta</taxon>
        <taxon>Magnoliopsida</taxon>
        <taxon>eudicotyledons</taxon>
        <taxon>Gunneridae</taxon>
        <taxon>Pentapetalae</taxon>
        <taxon>asterids</taxon>
        <taxon>campanulids</taxon>
        <taxon>Asterales</taxon>
        <taxon>Asteraceae</taxon>
        <taxon>Cichorioideae</taxon>
        <taxon>Cichorieae</taxon>
        <taxon>Lactucinae</taxon>
        <taxon>Lactuca</taxon>
    </lineage>
</organism>